<evidence type="ECO:0008006" key="4">
    <source>
        <dbReference type="Google" id="ProtNLM"/>
    </source>
</evidence>
<keyword evidence="3" id="KW-1185">Reference proteome</keyword>
<name>A0ABV5XUM6_9NOCA</name>
<evidence type="ECO:0000313" key="3">
    <source>
        <dbReference type="Proteomes" id="UP001589587"/>
    </source>
</evidence>
<organism evidence="2 3">
    <name type="scientific">Rhodococcus baikonurensis</name>
    <dbReference type="NCBI Taxonomy" id="172041"/>
    <lineage>
        <taxon>Bacteria</taxon>
        <taxon>Bacillati</taxon>
        <taxon>Actinomycetota</taxon>
        <taxon>Actinomycetes</taxon>
        <taxon>Mycobacteriales</taxon>
        <taxon>Nocardiaceae</taxon>
        <taxon>Rhodococcus</taxon>
        <taxon>Rhodococcus erythropolis group</taxon>
    </lineage>
</organism>
<evidence type="ECO:0000256" key="1">
    <source>
        <dbReference type="SAM" id="Phobius"/>
    </source>
</evidence>
<proteinExistence type="predicted"/>
<feature type="transmembrane region" description="Helical" evidence="1">
    <location>
        <begin position="12"/>
        <end position="34"/>
    </location>
</feature>
<reference evidence="2 3" key="1">
    <citation type="submission" date="2024-09" db="EMBL/GenBank/DDBJ databases">
        <authorList>
            <person name="Sun Q."/>
            <person name="Mori K."/>
        </authorList>
    </citation>
    <scope>NUCLEOTIDE SEQUENCE [LARGE SCALE GENOMIC DNA]</scope>
    <source>
        <strain evidence="2 3">JCM 11411</strain>
    </source>
</reference>
<dbReference type="RefSeq" id="WP_047270626.1">
    <property type="nucleotide sequence ID" value="NZ_JBHMAS010000132.1"/>
</dbReference>
<comment type="caution">
    <text evidence="2">The sequence shown here is derived from an EMBL/GenBank/DDBJ whole genome shotgun (WGS) entry which is preliminary data.</text>
</comment>
<dbReference type="EMBL" id="JBHMAS010000132">
    <property type="protein sequence ID" value="MFB9785464.1"/>
    <property type="molecule type" value="Genomic_DNA"/>
</dbReference>
<dbReference type="Proteomes" id="UP001589587">
    <property type="component" value="Unassembled WGS sequence"/>
</dbReference>
<keyword evidence="1" id="KW-1133">Transmembrane helix</keyword>
<feature type="transmembrane region" description="Helical" evidence="1">
    <location>
        <begin position="109"/>
        <end position="129"/>
    </location>
</feature>
<accession>A0ABV5XUM6</accession>
<protein>
    <recommendedName>
        <fullName evidence="4">Integral membrane protein</fullName>
    </recommendedName>
</protein>
<keyword evidence="1" id="KW-0812">Transmembrane</keyword>
<feature type="transmembrane region" description="Helical" evidence="1">
    <location>
        <begin position="46"/>
        <end position="64"/>
    </location>
</feature>
<evidence type="ECO:0000313" key="2">
    <source>
        <dbReference type="EMBL" id="MFB9785464.1"/>
    </source>
</evidence>
<feature type="transmembrane region" description="Helical" evidence="1">
    <location>
        <begin position="76"/>
        <end position="97"/>
    </location>
</feature>
<sequence>MTNWSLWRWITASAGAVAAALIVGVPTGIVPTSFYQRMTPVLWWNYPVWIANAILSGLILATYVRTQSSSAAPSRVGIGSNALALLAVGCPVCNKLVIMTVGVTGALNLWAPIQPVLGLISLALMAGAFRQRLKGERACGVRTCVSKDSIGTAVPERS</sequence>
<gene>
    <name evidence="2" type="ORF">ACFFQ6_37840</name>
</gene>
<keyword evidence="1" id="KW-0472">Membrane</keyword>